<evidence type="ECO:0000256" key="6">
    <source>
        <dbReference type="ARBA" id="ARBA00011998"/>
    </source>
</evidence>
<evidence type="ECO:0000313" key="12">
    <source>
        <dbReference type="EMBL" id="MBO8452441.1"/>
    </source>
</evidence>
<dbReference type="InterPro" id="IPR000573">
    <property type="entry name" value="AconitaseA/IPMdHydase_ssu_swvl"/>
</dbReference>
<dbReference type="InterPro" id="IPR050075">
    <property type="entry name" value="LeuD"/>
</dbReference>
<gene>
    <name evidence="12" type="primary">leuD</name>
    <name evidence="12" type="ORF">IAC06_06120</name>
</gene>
<comment type="caution">
    <text evidence="12">The sequence shown here is derived from an EMBL/GenBank/DDBJ whole genome shotgun (WGS) entry which is preliminary data.</text>
</comment>
<name>A0A9D9EV73_9BACT</name>
<protein>
    <recommendedName>
        <fullName evidence="6">3-isopropylmalate dehydratase</fullName>
        <ecNumber evidence="6">4.2.1.33</ecNumber>
    </recommendedName>
</protein>
<dbReference type="AlphaFoldDB" id="A0A9D9EV73"/>
<reference evidence="12" key="2">
    <citation type="journal article" date="2021" name="PeerJ">
        <title>Extensive microbial diversity within the chicken gut microbiome revealed by metagenomics and culture.</title>
        <authorList>
            <person name="Gilroy R."/>
            <person name="Ravi A."/>
            <person name="Getino M."/>
            <person name="Pursley I."/>
            <person name="Horton D.L."/>
            <person name="Alikhan N.F."/>
            <person name="Baker D."/>
            <person name="Gharbi K."/>
            <person name="Hall N."/>
            <person name="Watson M."/>
            <person name="Adriaenssens E.M."/>
            <person name="Foster-Nyarko E."/>
            <person name="Jarju S."/>
            <person name="Secka A."/>
            <person name="Antonio M."/>
            <person name="Oren A."/>
            <person name="Chaudhuri R.R."/>
            <person name="La Ragione R."/>
            <person name="Hildebrand F."/>
            <person name="Pallen M.J."/>
        </authorList>
    </citation>
    <scope>NUCLEOTIDE SEQUENCE</scope>
    <source>
        <strain evidence="12">B1-20833</strain>
    </source>
</reference>
<keyword evidence="9 12" id="KW-0456">Lyase</keyword>
<comment type="pathway">
    <text evidence="3">Amino-acid biosynthesis; L-leucine biosynthesis; L-leucine from 3-methyl-2-oxobutanoate: step 2/4.</text>
</comment>
<dbReference type="GO" id="GO:0003861">
    <property type="term" value="F:3-isopropylmalate dehydratase activity"/>
    <property type="evidence" value="ECO:0007669"/>
    <property type="project" value="UniProtKB-EC"/>
</dbReference>
<dbReference type="Proteomes" id="UP000823661">
    <property type="component" value="Unassembled WGS sequence"/>
</dbReference>
<comment type="catalytic activity">
    <reaction evidence="1">
        <text>(2R,3S)-3-isopropylmalate = (2S)-2-isopropylmalate</text>
        <dbReference type="Rhea" id="RHEA:32287"/>
        <dbReference type="ChEBI" id="CHEBI:1178"/>
        <dbReference type="ChEBI" id="CHEBI:35121"/>
        <dbReference type="EC" id="4.2.1.33"/>
    </reaction>
</comment>
<keyword evidence="8" id="KW-0028">Amino-acid biosynthesis</keyword>
<dbReference type="CDD" id="cd01577">
    <property type="entry name" value="IPMI_Swivel"/>
    <property type="match status" value="1"/>
</dbReference>
<dbReference type="PANTHER" id="PTHR43345:SF5">
    <property type="entry name" value="3-ISOPROPYLMALATE DEHYDRATASE SMALL SUBUNIT"/>
    <property type="match status" value="1"/>
</dbReference>
<evidence type="ECO:0000256" key="4">
    <source>
        <dbReference type="ARBA" id="ARBA00009845"/>
    </source>
</evidence>
<organism evidence="12 13">
    <name type="scientific">Candidatus Cryptobacteroides intestinavium</name>
    <dbReference type="NCBI Taxonomy" id="2840766"/>
    <lineage>
        <taxon>Bacteria</taxon>
        <taxon>Pseudomonadati</taxon>
        <taxon>Bacteroidota</taxon>
        <taxon>Bacteroidia</taxon>
        <taxon>Bacteroidales</taxon>
        <taxon>Candidatus Cryptobacteroides</taxon>
    </lineage>
</organism>
<dbReference type="GO" id="GO:0009316">
    <property type="term" value="C:3-isopropylmalate dehydratase complex"/>
    <property type="evidence" value="ECO:0007669"/>
    <property type="project" value="InterPro"/>
</dbReference>
<dbReference type="EC" id="4.2.1.33" evidence="6"/>
<dbReference type="Pfam" id="PF00694">
    <property type="entry name" value="Aconitase_C"/>
    <property type="match status" value="1"/>
</dbReference>
<accession>A0A9D9EV73</accession>
<dbReference type="SUPFAM" id="SSF52016">
    <property type="entry name" value="LeuD/IlvD-like"/>
    <property type="match status" value="1"/>
</dbReference>
<dbReference type="InterPro" id="IPR015928">
    <property type="entry name" value="Aconitase/3IPM_dehydase_swvl"/>
</dbReference>
<dbReference type="NCBIfam" id="NF002458">
    <property type="entry name" value="PRK01641.1"/>
    <property type="match status" value="1"/>
</dbReference>
<comment type="subunit">
    <text evidence="5">Heterodimer of LeuC and LeuD.</text>
</comment>
<comment type="similarity">
    <text evidence="4">Belongs to the LeuD family. LeuD type 1 subfamily.</text>
</comment>
<evidence type="ECO:0000256" key="1">
    <source>
        <dbReference type="ARBA" id="ARBA00000491"/>
    </source>
</evidence>
<dbReference type="GO" id="GO:0009098">
    <property type="term" value="P:L-leucine biosynthetic process"/>
    <property type="evidence" value="ECO:0007669"/>
    <property type="project" value="UniProtKB-KW"/>
</dbReference>
<dbReference type="InterPro" id="IPR004431">
    <property type="entry name" value="3-IsopropMal_deHydase_ssu"/>
</dbReference>
<dbReference type="InterPro" id="IPR033940">
    <property type="entry name" value="IPMI_Swivel"/>
</dbReference>
<dbReference type="EMBL" id="JADIMI010000061">
    <property type="protein sequence ID" value="MBO8452441.1"/>
    <property type="molecule type" value="Genomic_DNA"/>
</dbReference>
<keyword evidence="10" id="KW-0100">Branched-chain amino acid biosynthesis</keyword>
<evidence type="ECO:0000313" key="13">
    <source>
        <dbReference type="Proteomes" id="UP000823661"/>
    </source>
</evidence>
<feature type="domain" description="Aconitase A/isopropylmalate dehydratase small subunit swivel" evidence="11">
    <location>
        <begin position="14"/>
        <end position="131"/>
    </location>
</feature>
<reference evidence="12" key="1">
    <citation type="submission" date="2020-10" db="EMBL/GenBank/DDBJ databases">
        <authorList>
            <person name="Gilroy R."/>
        </authorList>
    </citation>
    <scope>NUCLEOTIDE SEQUENCE</scope>
    <source>
        <strain evidence="12">B1-20833</strain>
    </source>
</reference>
<evidence type="ECO:0000256" key="10">
    <source>
        <dbReference type="ARBA" id="ARBA00023304"/>
    </source>
</evidence>
<evidence type="ECO:0000256" key="2">
    <source>
        <dbReference type="ARBA" id="ARBA00002695"/>
    </source>
</evidence>
<comment type="function">
    <text evidence="2">Catalyzes the isomerization between 2-isopropylmalate and 3-isopropylmalate, via the formation of 2-isopropylmaleate.</text>
</comment>
<evidence type="ECO:0000259" key="11">
    <source>
        <dbReference type="Pfam" id="PF00694"/>
    </source>
</evidence>
<evidence type="ECO:0000256" key="5">
    <source>
        <dbReference type="ARBA" id="ARBA00011271"/>
    </source>
</evidence>
<dbReference type="Gene3D" id="3.20.19.10">
    <property type="entry name" value="Aconitase, domain 4"/>
    <property type="match status" value="1"/>
</dbReference>
<evidence type="ECO:0000256" key="8">
    <source>
        <dbReference type="ARBA" id="ARBA00022605"/>
    </source>
</evidence>
<dbReference type="PANTHER" id="PTHR43345">
    <property type="entry name" value="3-ISOPROPYLMALATE DEHYDRATASE SMALL SUBUNIT 2-RELATED-RELATED"/>
    <property type="match status" value="1"/>
</dbReference>
<proteinExistence type="inferred from homology"/>
<dbReference type="NCBIfam" id="TIGR00171">
    <property type="entry name" value="leuD"/>
    <property type="match status" value="1"/>
</dbReference>
<evidence type="ECO:0000256" key="9">
    <source>
        <dbReference type="ARBA" id="ARBA00023239"/>
    </source>
</evidence>
<evidence type="ECO:0000256" key="3">
    <source>
        <dbReference type="ARBA" id="ARBA00004729"/>
    </source>
</evidence>
<keyword evidence="7" id="KW-0432">Leucine biosynthesis</keyword>
<sequence>MRKIVTIHSPAVLVPTANIDTDQIIPARFLKTTSREGFGKKLFYDWRYAADGSPVRNNIIDRQLCCPEKEAGGSSGRCILVAGDNFGCGSSREHAAWAIADAGFMAVVSSSFADIFRNNALNNALLPVQVSSDFLASLMAAMEADHTLAVDIDLPAQTISAEGAGTERFSINGYKKECLLKGYSDIDYLLAHKDRIVEYEERHR</sequence>
<evidence type="ECO:0000256" key="7">
    <source>
        <dbReference type="ARBA" id="ARBA00022430"/>
    </source>
</evidence>